<dbReference type="InterPro" id="IPR036652">
    <property type="entry name" value="YjeF_N_dom_sf"/>
</dbReference>
<evidence type="ECO:0000259" key="2">
    <source>
        <dbReference type="PROSITE" id="PS51385"/>
    </source>
</evidence>
<keyword evidence="1" id="KW-0479">Metal-binding</keyword>
<comment type="function">
    <text evidence="1">Catalyzes the epimerization of the S- and R-forms of NAD(P)HX, a damaged form of NAD(P)H that is a result of enzymatic or heat-dependent hydration. This is a prerequisite for the S-specific NAD(P)H-hydrate dehydratase to allow the repair of both epimers of NAD(P)HX.</text>
</comment>
<comment type="catalytic activity">
    <reaction evidence="1">
        <text>(6R)-NADHX = (6S)-NADHX</text>
        <dbReference type="Rhea" id="RHEA:32215"/>
        <dbReference type="ChEBI" id="CHEBI:64074"/>
        <dbReference type="ChEBI" id="CHEBI:64075"/>
        <dbReference type="EC" id="5.1.99.6"/>
    </reaction>
</comment>
<feature type="binding site" evidence="1">
    <location>
        <position position="181"/>
    </location>
    <ligand>
        <name>(6S)-NADPHX</name>
        <dbReference type="ChEBI" id="CHEBI:64076"/>
    </ligand>
</feature>
<proteinExistence type="inferred from homology"/>
<keyword evidence="1" id="KW-0521">NADP</keyword>
<accession>A0AAX1UP43</accession>
<comment type="similarity">
    <text evidence="1">Belongs to the NnrE/AIBP family.</text>
</comment>
<dbReference type="HAMAP" id="MF_01966">
    <property type="entry name" value="NADHX_epimerase"/>
    <property type="match status" value="1"/>
</dbReference>
<dbReference type="GO" id="GO:0000166">
    <property type="term" value="F:nucleotide binding"/>
    <property type="evidence" value="ECO:0007669"/>
    <property type="project" value="UniProtKB-KW"/>
</dbReference>
<evidence type="ECO:0000313" key="3">
    <source>
        <dbReference type="EMBL" id="RHZ96514.1"/>
    </source>
</evidence>
<comment type="cofactor">
    <cofactor evidence="1">
        <name>K(+)</name>
        <dbReference type="ChEBI" id="CHEBI:29103"/>
    </cofactor>
    <text evidence="1">Binds 1 potassium ion per subunit.</text>
</comment>
<sequence>MKRTGPEAVQLVTSAQMRAIEHAAMAAGRATGLQLMERAGEAVAAAVPDWPAPRLAVVLCGPGNNGGDGFVVARLLAGRDWQVQVFALGWEAVFPELGPPGPVRARQGTDAVTNARRWREEGGSCRPLTALAEVEAGRILVVDALLGIGQTRPCDELLEPYWRARARWDRAGAEVRTLSVDVPTGFDCDSGAALARRPFEADLVVSFHAEKPVHARLRAAGVTVTVADIGLSS</sequence>
<feature type="binding site" evidence="1">
    <location>
        <position position="65"/>
    </location>
    <ligand>
        <name>K(+)</name>
        <dbReference type="ChEBI" id="CHEBI:29103"/>
    </ligand>
</feature>
<keyword evidence="1" id="KW-0547">Nucleotide-binding</keyword>
<evidence type="ECO:0000256" key="1">
    <source>
        <dbReference type="HAMAP-Rule" id="MF_01966"/>
    </source>
</evidence>
<feature type="domain" description="YjeF N-terminal" evidence="2">
    <location>
        <begin position="17"/>
        <end position="233"/>
    </location>
</feature>
<dbReference type="AlphaFoldDB" id="A0AAX1UP43"/>
<dbReference type="EMBL" id="QWGP01000005">
    <property type="protein sequence ID" value="RHZ96514.1"/>
    <property type="molecule type" value="Genomic_DNA"/>
</dbReference>
<comment type="caution">
    <text evidence="1">Lacks conserved residue(s) required for the propagation of feature annotation.</text>
</comment>
<gene>
    <name evidence="1" type="primary">nnrE</name>
    <name evidence="3" type="ORF">D1114_07350</name>
</gene>
<reference evidence="3 4" key="1">
    <citation type="submission" date="2018-08" db="EMBL/GenBank/DDBJ databases">
        <title>Draft genome sequence of Rhodobacter sphaeroides FY.</title>
        <authorList>
            <person name="Rayyan A."/>
            <person name="Meyer T.E."/>
            <person name="Kyndt J.A."/>
        </authorList>
    </citation>
    <scope>NUCLEOTIDE SEQUENCE [LARGE SCALE GENOMIC DNA]</scope>
    <source>
        <strain evidence="3 4">FY</strain>
    </source>
</reference>
<keyword evidence="1 3" id="KW-0413">Isomerase</keyword>
<dbReference type="NCBIfam" id="TIGR00197">
    <property type="entry name" value="yjeF_nterm"/>
    <property type="match status" value="1"/>
</dbReference>
<comment type="catalytic activity">
    <reaction evidence="1">
        <text>(6R)-NADPHX = (6S)-NADPHX</text>
        <dbReference type="Rhea" id="RHEA:32227"/>
        <dbReference type="ChEBI" id="CHEBI:64076"/>
        <dbReference type="ChEBI" id="CHEBI:64077"/>
        <dbReference type="EC" id="5.1.99.6"/>
    </reaction>
</comment>
<organism evidence="3 4">
    <name type="scientific">Cereibacter sphaeroides</name>
    <name type="common">Rhodobacter sphaeroides</name>
    <dbReference type="NCBI Taxonomy" id="1063"/>
    <lineage>
        <taxon>Bacteria</taxon>
        <taxon>Pseudomonadati</taxon>
        <taxon>Pseudomonadota</taxon>
        <taxon>Alphaproteobacteria</taxon>
        <taxon>Rhodobacterales</taxon>
        <taxon>Paracoccaceae</taxon>
        <taxon>Cereibacter</taxon>
    </lineage>
</organism>
<protein>
    <recommendedName>
        <fullName evidence="1">NAD(P)H-hydrate epimerase</fullName>
        <ecNumber evidence="1">5.1.99.6</ecNumber>
    </recommendedName>
    <alternativeName>
        <fullName evidence="1">NAD(P)HX epimerase</fullName>
    </alternativeName>
</protein>
<evidence type="ECO:0000313" key="4">
    <source>
        <dbReference type="Proteomes" id="UP000266305"/>
    </source>
</evidence>
<dbReference type="PROSITE" id="PS51385">
    <property type="entry name" value="YJEF_N"/>
    <property type="match status" value="1"/>
</dbReference>
<comment type="caution">
    <text evidence="3">The sequence shown here is derived from an EMBL/GenBank/DDBJ whole genome shotgun (WGS) entry which is preliminary data.</text>
</comment>
<feature type="binding site" evidence="1">
    <location>
        <begin position="147"/>
        <end position="153"/>
    </location>
    <ligand>
        <name>(6S)-NADPHX</name>
        <dbReference type="ChEBI" id="CHEBI:64076"/>
    </ligand>
</feature>
<feature type="binding site" evidence="1">
    <location>
        <position position="143"/>
    </location>
    <ligand>
        <name>K(+)</name>
        <dbReference type="ChEBI" id="CHEBI:29103"/>
    </ligand>
</feature>
<keyword evidence="1" id="KW-0630">Potassium</keyword>
<keyword evidence="1" id="KW-0520">NAD</keyword>
<feature type="binding site" evidence="1">
    <location>
        <position position="184"/>
    </location>
    <ligand>
        <name>K(+)</name>
        <dbReference type="ChEBI" id="CHEBI:29103"/>
    </ligand>
</feature>
<dbReference type="Pfam" id="PF03853">
    <property type="entry name" value="YjeF_N"/>
    <property type="match status" value="1"/>
</dbReference>
<dbReference type="GO" id="GO:0046872">
    <property type="term" value="F:metal ion binding"/>
    <property type="evidence" value="ECO:0007669"/>
    <property type="project" value="UniProtKB-KW"/>
</dbReference>
<dbReference type="SUPFAM" id="SSF64153">
    <property type="entry name" value="YjeF N-terminal domain-like"/>
    <property type="match status" value="1"/>
</dbReference>
<dbReference type="Gene3D" id="3.40.50.10260">
    <property type="entry name" value="YjeF N-terminal domain"/>
    <property type="match status" value="1"/>
</dbReference>
<feature type="binding site" evidence="1">
    <location>
        <begin position="64"/>
        <end position="68"/>
    </location>
    <ligand>
        <name>(6S)-NADPHX</name>
        <dbReference type="ChEBI" id="CHEBI:64076"/>
    </ligand>
</feature>
<name>A0AAX1UP43_CERSP</name>
<dbReference type="EC" id="5.1.99.6" evidence="1"/>
<dbReference type="GO" id="GO:0052856">
    <property type="term" value="F:NAD(P)HX epimerase activity"/>
    <property type="evidence" value="ECO:0007669"/>
    <property type="project" value="UniProtKB-UniRule"/>
</dbReference>
<dbReference type="Proteomes" id="UP000266305">
    <property type="component" value="Unassembled WGS sequence"/>
</dbReference>
<dbReference type="InterPro" id="IPR004443">
    <property type="entry name" value="YjeF_N_dom"/>
</dbReference>